<reference evidence="2" key="1">
    <citation type="submission" date="2021-07" db="EMBL/GenBank/DDBJ databases">
        <authorList>
            <person name="Durling M."/>
        </authorList>
    </citation>
    <scope>NUCLEOTIDE SEQUENCE</scope>
</reference>
<evidence type="ECO:0000256" key="1">
    <source>
        <dbReference type="SAM" id="SignalP"/>
    </source>
</evidence>
<keyword evidence="3" id="KW-1185">Reference proteome</keyword>
<evidence type="ECO:0008006" key="4">
    <source>
        <dbReference type="Google" id="ProtNLM"/>
    </source>
</evidence>
<dbReference type="AlphaFoldDB" id="A0A9N9KY80"/>
<evidence type="ECO:0000313" key="2">
    <source>
        <dbReference type="EMBL" id="CAG8954167.1"/>
    </source>
</evidence>
<feature type="chain" id="PRO_5040207151" description="Hydrophobin" evidence="1">
    <location>
        <begin position="18"/>
        <end position="143"/>
    </location>
</feature>
<name>A0A9N9KY80_9HELO</name>
<organism evidence="2 3">
    <name type="scientific">Hymenoscyphus fraxineus</name>
    <dbReference type="NCBI Taxonomy" id="746836"/>
    <lineage>
        <taxon>Eukaryota</taxon>
        <taxon>Fungi</taxon>
        <taxon>Dikarya</taxon>
        <taxon>Ascomycota</taxon>
        <taxon>Pezizomycotina</taxon>
        <taxon>Leotiomycetes</taxon>
        <taxon>Helotiales</taxon>
        <taxon>Helotiaceae</taxon>
        <taxon>Hymenoscyphus</taxon>
    </lineage>
</organism>
<proteinExistence type="predicted"/>
<dbReference type="EMBL" id="CAJVRL010000056">
    <property type="protein sequence ID" value="CAG8954167.1"/>
    <property type="molecule type" value="Genomic_DNA"/>
</dbReference>
<keyword evidence="1" id="KW-0732">Signal</keyword>
<comment type="caution">
    <text evidence="2">The sequence shown here is derived from an EMBL/GenBank/DDBJ whole genome shotgun (WGS) entry which is preliminary data.</text>
</comment>
<accession>A0A9N9KY80</accession>
<feature type="signal peptide" evidence="1">
    <location>
        <begin position="1"/>
        <end position="17"/>
    </location>
</feature>
<evidence type="ECO:0000313" key="3">
    <source>
        <dbReference type="Proteomes" id="UP000696280"/>
    </source>
</evidence>
<gene>
    <name evidence="2" type="ORF">HYFRA_00005786</name>
</gene>
<dbReference type="OrthoDB" id="10444411at2759"/>
<protein>
    <recommendedName>
        <fullName evidence="4">Hydrophobin</fullName>
    </recommendedName>
</protein>
<sequence length="143" mass="14438">MKFTLLSTLAFTAAVIASPTLIAQRSDDDGGKCAAAGGTTSCCSRVESVNPNDPQSIKKLSAPGGLLTNLIGLDIGALVKDTTAQVGLDCNVLSLTNCGNNNVCCGNTQKVQSANPLGGLLGLQILQNAPINVCGVVVPVNVL</sequence>
<dbReference type="Proteomes" id="UP000696280">
    <property type="component" value="Unassembled WGS sequence"/>
</dbReference>